<dbReference type="EMBL" id="JAAAHW010011946">
    <property type="protein sequence ID" value="KAF9916588.1"/>
    <property type="molecule type" value="Genomic_DNA"/>
</dbReference>
<sequence>ESSVAAHALTASNTIAPFNTDQKLVTRLSGSSVLESIDNGVNSKTFRPSAEPCQEVSKQPSTNG</sequence>
<comment type="caution">
    <text evidence="2">The sequence shown here is derived from an EMBL/GenBank/DDBJ whole genome shotgun (WGS) entry which is preliminary data.</text>
</comment>
<dbReference type="Proteomes" id="UP000749646">
    <property type="component" value="Unassembled WGS sequence"/>
</dbReference>
<feature type="non-terminal residue" evidence="2">
    <location>
        <position position="64"/>
    </location>
</feature>
<name>A0A9P6LNS9_9FUNG</name>
<evidence type="ECO:0000313" key="3">
    <source>
        <dbReference type="Proteomes" id="UP000749646"/>
    </source>
</evidence>
<protein>
    <submittedName>
        <fullName evidence="2">Uncharacterized protein</fullName>
    </submittedName>
</protein>
<dbReference type="AlphaFoldDB" id="A0A9P6LNS9"/>
<proteinExistence type="predicted"/>
<keyword evidence="3" id="KW-1185">Reference proteome</keyword>
<reference evidence="2" key="1">
    <citation type="journal article" date="2020" name="Fungal Divers.">
        <title>Resolving the Mortierellaceae phylogeny through synthesis of multi-gene phylogenetics and phylogenomics.</title>
        <authorList>
            <person name="Vandepol N."/>
            <person name="Liber J."/>
            <person name="Desiro A."/>
            <person name="Na H."/>
            <person name="Kennedy M."/>
            <person name="Barry K."/>
            <person name="Grigoriev I.V."/>
            <person name="Miller A.N."/>
            <person name="O'Donnell K."/>
            <person name="Stajich J.E."/>
            <person name="Bonito G."/>
        </authorList>
    </citation>
    <scope>NUCLEOTIDE SEQUENCE</scope>
    <source>
        <strain evidence="2">MES-2147</strain>
    </source>
</reference>
<organism evidence="2 3">
    <name type="scientific">Modicella reniformis</name>
    <dbReference type="NCBI Taxonomy" id="1440133"/>
    <lineage>
        <taxon>Eukaryota</taxon>
        <taxon>Fungi</taxon>
        <taxon>Fungi incertae sedis</taxon>
        <taxon>Mucoromycota</taxon>
        <taxon>Mortierellomycotina</taxon>
        <taxon>Mortierellomycetes</taxon>
        <taxon>Mortierellales</taxon>
        <taxon>Mortierellaceae</taxon>
        <taxon>Modicella</taxon>
    </lineage>
</organism>
<feature type="non-terminal residue" evidence="2">
    <location>
        <position position="1"/>
    </location>
</feature>
<gene>
    <name evidence="2" type="ORF">BGZ65_000230</name>
</gene>
<feature type="region of interest" description="Disordered" evidence="1">
    <location>
        <begin position="38"/>
        <end position="64"/>
    </location>
</feature>
<evidence type="ECO:0000313" key="2">
    <source>
        <dbReference type="EMBL" id="KAF9916588.1"/>
    </source>
</evidence>
<accession>A0A9P6LNS9</accession>
<evidence type="ECO:0000256" key="1">
    <source>
        <dbReference type="SAM" id="MobiDB-lite"/>
    </source>
</evidence>